<feature type="transmembrane region" description="Helical" evidence="1">
    <location>
        <begin position="293"/>
        <end position="318"/>
    </location>
</feature>
<keyword evidence="1" id="KW-0472">Membrane</keyword>
<proteinExistence type="predicted"/>
<comment type="caution">
    <text evidence="3">The sequence shown here is derived from an EMBL/GenBank/DDBJ whole genome shotgun (WGS) entry which is preliminary data.</text>
</comment>
<dbReference type="GO" id="GO:0009103">
    <property type="term" value="P:lipopolysaccharide biosynthetic process"/>
    <property type="evidence" value="ECO:0007669"/>
    <property type="project" value="TreeGrafter"/>
</dbReference>
<feature type="transmembrane region" description="Helical" evidence="1">
    <location>
        <begin position="64"/>
        <end position="80"/>
    </location>
</feature>
<organism evidence="3 4">
    <name type="scientific">Asaia bogorensis</name>
    <dbReference type="NCBI Taxonomy" id="91915"/>
    <lineage>
        <taxon>Bacteria</taxon>
        <taxon>Pseudomonadati</taxon>
        <taxon>Pseudomonadota</taxon>
        <taxon>Alphaproteobacteria</taxon>
        <taxon>Acetobacterales</taxon>
        <taxon>Acetobacteraceae</taxon>
        <taxon>Asaia</taxon>
    </lineage>
</organism>
<feature type="transmembrane region" description="Helical" evidence="1">
    <location>
        <begin position="206"/>
        <end position="225"/>
    </location>
</feature>
<feature type="transmembrane region" description="Helical" evidence="1">
    <location>
        <begin position="232"/>
        <end position="248"/>
    </location>
</feature>
<evidence type="ECO:0000313" key="3">
    <source>
        <dbReference type="EMBL" id="CDG39996.1"/>
    </source>
</evidence>
<dbReference type="PANTHER" id="PTHR23028:SF53">
    <property type="entry name" value="ACYL_TRANSF_3 DOMAIN-CONTAINING PROTEIN"/>
    <property type="match status" value="1"/>
</dbReference>
<dbReference type="AlphaFoldDB" id="A0A060QKL0"/>
<dbReference type="InterPro" id="IPR002656">
    <property type="entry name" value="Acyl_transf_3_dom"/>
</dbReference>
<feature type="domain" description="Acyltransferase 3" evidence="2">
    <location>
        <begin position="60"/>
        <end position="395"/>
    </location>
</feature>
<dbReference type="InterPro" id="IPR050879">
    <property type="entry name" value="Acyltransferase_3"/>
</dbReference>
<feature type="transmembrane region" description="Helical" evidence="1">
    <location>
        <begin position="387"/>
        <end position="410"/>
    </location>
</feature>
<dbReference type="Pfam" id="PF01757">
    <property type="entry name" value="Acyl_transf_3"/>
    <property type="match status" value="1"/>
</dbReference>
<sequence>MLASHRPSWCHDGMSGRSVIIPAELCHIMSAPPRSLSPSATPLACAAHQAQDGISPRRNDGIDCLRGIAILLVVIHHLALRFPLTETSLASVMPYRVLRMLNWGGIKGVTMFFVISGFLITDHMIRRYGRPAALDWRAFSGRRAARILPCLLALIAICCTLGALHVPSFVPDHPGQSLGGAAFSALFMHLNVYEGRTGYLPAYWDVLWSLSVEEVFYLAFPLICLSLGRSRTALLICAALLALAAPYFEWQLRDATEIWQEKAYGPGMSAIATGVFAALVARRTLHPRYRLAVTMAGSAGIAGMALYLLQGGWCWSLFGLATPLFFNTAIGLCVWAFARGWGAAYTGRHTRWLRRWGQDSYEIYLSHMFIVMPVVALTRLSGLDTGWAWLIYPPTLLAVFGLGRVISLGFSQPLDKRLRGWPGATP</sequence>
<feature type="transmembrane region" description="Helical" evidence="1">
    <location>
        <begin position="263"/>
        <end position="281"/>
    </location>
</feature>
<gene>
    <name evidence="3" type="ORF">ASAP_1951</name>
</gene>
<dbReference type="EMBL" id="CBLX010000013">
    <property type="protein sequence ID" value="CDG39996.1"/>
    <property type="molecule type" value="Genomic_DNA"/>
</dbReference>
<feature type="transmembrane region" description="Helical" evidence="1">
    <location>
        <begin position="147"/>
        <end position="166"/>
    </location>
</feature>
<dbReference type="GO" id="GO:0016020">
    <property type="term" value="C:membrane"/>
    <property type="evidence" value="ECO:0007669"/>
    <property type="project" value="TreeGrafter"/>
</dbReference>
<keyword evidence="3" id="KW-0808">Transferase</keyword>
<keyword evidence="3" id="KW-0012">Acyltransferase</keyword>
<keyword evidence="1" id="KW-0812">Transmembrane</keyword>
<dbReference type="Proteomes" id="UP000027583">
    <property type="component" value="Unassembled WGS sequence"/>
</dbReference>
<reference evidence="3 4" key="2">
    <citation type="journal article" date="2014" name="PLoS ONE">
        <title>Evolution of mitochondria reconstructed from the energy metabolism of living bacteria.</title>
        <authorList>
            <person name="Degli Esposti M."/>
            <person name="Chouaia B."/>
            <person name="Comandatore F."/>
            <person name="Crotti E."/>
            <person name="Sassera D."/>
            <person name="Lievens P.M."/>
            <person name="Daffonchio D."/>
            <person name="Bandi C."/>
        </authorList>
    </citation>
    <scope>NUCLEOTIDE SEQUENCE [LARGE SCALE GENOMIC DNA]</scope>
    <source>
        <strain evidence="3 4">SF2.1</strain>
    </source>
</reference>
<evidence type="ECO:0000256" key="1">
    <source>
        <dbReference type="SAM" id="Phobius"/>
    </source>
</evidence>
<evidence type="ECO:0000259" key="2">
    <source>
        <dbReference type="Pfam" id="PF01757"/>
    </source>
</evidence>
<feature type="transmembrane region" description="Helical" evidence="1">
    <location>
        <begin position="363"/>
        <end position="381"/>
    </location>
</feature>
<keyword evidence="1" id="KW-1133">Transmembrane helix</keyword>
<name>A0A060QKL0_9PROT</name>
<reference evidence="3 4" key="1">
    <citation type="journal article" date="2014" name="Genome Biol. Evol.">
        <title>Acetic acid bacteria genomes reveal functional traits for adaptation to life in insect guts.</title>
        <authorList>
            <person name="Chouaia B."/>
            <person name="Gaiarsa S."/>
            <person name="Crotti E."/>
            <person name="Comandatore F."/>
            <person name="Degli Esposti M."/>
            <person name="Ricci I."/>
            <person name="Alma A."/>
            <person name="Favia G."/>
            <person name="Bandi C."/>
            <person name="Daffonchio D."/>
        </authorList>
    </citation>
    <scope>NUCLEOTIDE SEQUENCE [LARGE SCALE GENOMIC DNA]</scope>
    <source>
        <strain evidence="3 4">SF2.1</strain>
    </source>
</reference>
<feature type="transmembrane region" description="Helical" evidence="1">
    <location>
        <begin position="324"/>
        <end position="342"/>
    </location>
</feature>
<dbReference type="PANTHER" id="PTHR23028">
    <property type="entry name" value="ACETYLTRANSFERASE"/>
    <property type="match status" value="1"/>
</dbReference>
<evidence type="ECO:0000313" key="4">
    <source>
        <dbReference type="Proteomes" id="UP000027583"/>
    </source>
</evidence>
<dbReference type="GO" id="GO:0016747">
    <property type="term" value="F:acyltransferase activity, transferring groups other than amino-acyl groups"/>
    <property type="evidence" value="ECO:0007669"/>
    <property type="project" value="InterPro"/>
</dbReference>
<protein>
    <submittedName>
        <fullName evidence="3">Probable lipopolysaccharide modification acyltransferase</fullName>
    </submittedName>
</protein>
<accession>A0A060QKL0</accession>
<feature type="transmembrane region" description="Helical" evidence="1">
    <location>
        <begin position="100"/>
        <end position="120"/>
    </location>
</feature>
<dbReference type="eggNOG" id="COG1835">
    <property type="taxonomic scope" value="Bacteria"/>
</dbReference>